<protein>
    <submittedName>
        <fullName evidence="1">Uncharacterized protein</fullName>
    </submittedName>
</protein>
<gene>
    <name evidence="1" type="ORF">RI543_003481</name>
</gene>
<reference evidence="2" key="1">
    <citation type="submission" date="2023-07" db="EMBL/GenBank/DDBJ databases">
        <title>A draft genome of Kazachstania heterogenica Y-27499.</title>
        <authorList>
            <person name="Donic C."/>
            <person name="Kralova J.S."/>
            <person name="Fidel L."/>
            <person name="Ben-Dor S."/>
            <person name="Jung S."/>
        </authorList>
    </citation>
    <scope>NUCLEOTIDE SEQUENCE [LARGE SCALE GENOMIC DNA]</scope>
    <source>
        <strain evidence="2">Y27499</strain>
    </source>
</reference>
<accession>A0AAN7WJR5</accession>
<sequence length="737" mass="85342">MEDILLNERNNIGTISKLHSLCKSFPLDPKSSFDPIYKITNNVLDNSNIAIYNDADFLVPYETFFQNGIRLIFNSTNSTFRSLEESDFIKLFISIYSHLKISLQNVTEVQKLNQTVKNFENEFHQEFRKAYSNSYKGGKVIDILSYSSNKIQYPDIESKNIVQTHLVKLNSQKLGLKKMLVEIVELNTNELAFFKIESHLSITPMKCTAHNLLKELSTGRFQLLNFNKWLLFVPLKPNDIKILEYTNTGLKMETLIGNNVQLSINSENLLEWKTIWKKKFEQYFEDRREKPSQRKKSLRSELFSNILDVNSFEQNNQNYIEYNKNLDLNSQTYHVNSLIDLNQPCIKEKSMTEIEHLSYEKLMELNNSIPIELSPAPQQAPLSKQIIRSVSDICTIEQVDPRISTESDTHEIYSIISEIEDAHLDDNDNDEDNTDMFDSSSVFYSNILDYEPRLLKRRSSSLLSIFSSKKKSDKEQPQHTGPYFSKSFSQSSFMFGEIKNSTQELVKKTYVSGLEQDDLVNSLNLFHDQLINLSYWTKDNCWKNIGDKSVTLQILRLRNGSTIMCAYKGEDHNKCYLVSKVSSKVKVMQTTARDVQLKFSSKEVIRHSFPHDIDTLLLTARYHNTETLLNILSKSIRNNFKNQLPKNGKFWKLLDIGNTTIYSQNIQYINANFRVGATFEFVASSGTVKRFTCHISNIHRLKKTGIVIQDENNEYHLLAFSNLTIADHVFKLIHAVL</sequence>
<evidence type="ECO:0000313" key="2">
    <source>
        <dbReference type="Proteomes" id="UP001306508"/>
    </source>
</evidence>
<dbReference type="Proteomes" id="UP001306508">
    <property type="component" value="Unassembled WGS sequence"/>
</dbReference>
<proteinExistence type="predicted"/>
<comment type="caution">
    <text evidence="1">The sequence shown here is derived from an EMBL/GenBank/DDBJ whole genome shotgun (WGS) entry which is preliminary data.</text>
</comment>
<name>A0AAN7WJR5_9SACH</name>
<keyword evidence="2" id="KW-1185">Reference proteome</keyword>
<evidence type="ECO:0000313" key="1">
    <source>
        <dbReference type="EMBL" id="KAK5779589.1"/>
    </source>
</evidence>
<dbReference type="EMBL" id="JAWIZZ010000047">
    <property type="protein sequence ID" value="KAK5779589.1"/>
    <property type="molecule type" value="Genomic_DNA"/>
</dbReference>
<organism evidence="1 2">
    <name type="scientific">Arxiozyma heterogenica</name>
    <dbReference type="NCBI Taxonomy" id="278026"/>
    <lineage>
        <taxon>Eukaryota</taxon>
        <taxon>Fungi</taxon>
        <taxon>Dikarya</taxon>
        <taxon>Ascomycota</taxon>
        <taxon>Saccharomycotina</taxon>
        <taxon>Saccharomycetes</taxon>
        <taxon>Saccharomycetales</taxon>
        <taxon>Saccharomycetaceae</taxon>
        <taxon>Arxiozyma</taxon>
    </lineage>
</organism>
<dbReference type="AlphaFoldDB" id="A0AAN7WJR5"/>